<proteinExistence type="predicted"/>
<dbReference type="Proteomes" id="UP000670092">
    <property type="component" value="Unassembled WGS sequence"/>
</dbReference>
<dbReference type="VEuPathDB" id="FungiDB:I7I52_10413"/>
<name>A0A8H7YWN1_AJECA</name>
<reference evidence="1 2" key="1">
    <citation type="submission" date="2021-01" db="EMBL/GenBank/DDBJ databases">
        <title>Chromosome-level genome assembly of a human fungal pathogen reveals clustering of transcriptionally co-regulated genes.</title>
        <authorList>
            <person name="Voorhies M."/>
            <person name="Cohen S."/>
            <person name="Shea T.P."/>
            <person name="Petrus S."/>
            <person name="Munoz J.F."/>
            <person name="Poplawski S."/>
            <person name="Goldman W.E."/>
            <person name="Michael T."/>
            <person name="Cuomo C.A."/>
            <person name="Sil A."/>
            <person name="Beyhan S."/>
        </authorList>
    </citation>
    <scope>NUCLEOTIDE SEQUENCE [LARGE SCALE GENOMIC DNA]</scope>
    <source>
        <strain evidence="1 2">G184AR</strain>
    </source>
</reference>
<sequence length="60" mass="6692">MVASWFGLCHRGKIGTKSPQLSMPVVVFFEDILAPPLAKCGPYTFINKLVDRMVQCPCLH</sequence>
<protein>
    <submittedName>
        <fullName evidence="1">Uncharacterized protein</fullName>
    </submittedName>
</protein>
<comment type="caution">
    <text evidence="1">The sequence shown here is derived from an EMBL/GenBank/DDBJ whole genome shotgun (WGS) entry which is preliminary data.</text>
</comment>
<dbReference type="EMBL" id="JAEVHI010000002">
    <property type="protein sequence ID" value="KAG5299935.1"/>
    <property type="molecule type" value="Genomic_DNA"/>
</dbReference>
<dbReference type="AlphaFoldDB" id="A0A8H7YWN1"/>
<organism evidence="1 2">
    <name type="scientific">Ajellomyces capsulatus</name>
    <name type="common">Darling's disease fungus</name>
    <name type="synonym">Histoplasma capsulatum</name>
    <dbReference type="NCBI Taxonomy" id="5037"/>
    <lineage>
        <taxon>Eukaryota</taxon>
        <taxon>Fungi</taxon>
        <taxon>Dikarya</taxon>
        <taxon>Ascomycota</taxon>
        <taxon>Pezizomycotina</taxon>
        <taxon>Eurotiomycetes</taxon>
        <taxon>Eurotiomycetidae</taxon>
        <taxon>Onygenales</taxon>
        <taxon>Ajellomycetaceae</taxon>
        <taxon>Histoplasma</taxon>
    </lineage>
</organism>
<gene>
    <name evidence="1" type="ORF">I7I52_10413</name>
</gene>
<evidence type="ECO:0000313" key="1">
    <source>
        <dbReference type="EMBL" id="KAG5299935.1"/>
    </source>
</evidence>
<accession>A0A8H7YWN1</accession>
<evidence type="ECO:0000313" key="2">
    <source>
        <dbReference type="Proteomes" id="UP000670092"/>
    </source>
</evidence>